<evidence type="ECO:0000313" key="2">
    <source>
        <dbReference type="EMBL" id="MPM34874.1"/>
    </source>
</evidence>
<dbReference type="SUPFAM" id="SSF53271">
    <property type="entry name" value="PRTase-like"/>
    <property type="match status" value="1"/>
</dbReference>
<protein>
    <recommendedName>
        <fullName evidence="1">Phosphoribosyltransferase domain-containing protein</fullName>
    </recommendedName>
</protein>
<evidence type="ECO:0000259" key="1">
    <source>
        <dbReference type="Pfam" id="PF00156"/>
    </source>
</evidence>
<comment type="caution">
    <text evidence="2">The sequence shown here is derived from an EMBL/GenBank/DDBJ whole genome shotgun (WGS) entry which is preliminary data.</text>
</comment>
<dbReference type="Gene3D" id="3.40.50.2020">
    <property type="match status" value="1"/>
</dbReference>
<sequence>MNTKSFEAVMQRFREIEFHETFDMIVAIANGGIIPAAILNQRLNTEIQLLKINLRDPCQKPKYDSPRLISPVDFDFRDKTILLVEDRIKTGATVKFAIDLLQGARQIKTFAVNGNADYALYDEDCFKFPWIV</sequence>
<dbReference type="Pfam" id="PF00156">
    <property type="entry name" value="Pribosyltran"/>
    <property type="match status" value="1"/>
</dbReference>
<organism evidence="2">
    <name type="scientific">bioreactor metagenome</name>
    <dbReference type="NCBI Taxonomy" id="1076179"/>
    <lineage>
        <taxon>unclassified sequences</taxon>
        <taxon>metagenomes</taxon>
        <taxon>ecological metagenomes</taxon>
    </lineage>
</organism>
<dbReference type="CDD" id="cd06223">
    <property type="entry name" value="PRTases_typeI"/>
    <property type="match status" value="1"/>
</dbReference>
<name>A0A644ZAG1_9ZZZZ</name>
<accession>A0A644ZAG1</accession>
<feature type="domain" description="Phosphoribosyltransferase" evidence="1">
    <location>
        <begin position="11"/>
        <end position="112"/>
    </location>
</feature>
<dbReference type="InterPro" id="IPR029057">
    <property type="entry name" value="PRTase-like"/>
</dbReference>
<reference evidence="2" key="1">
    <citation type="submission" date="2019-08" db="EMBL/GenBank/DDBJ databases">
        <authorList>
            <person name="Kucharzyk K."/>
            <person name="Murdoch R.W."/>
            <person name="Higgins S."/>
            <person name="Loffler F."/>
        </authorList>
    </citation>
    <scope>NUCLEOTIDE SEQUENCE</scope>
</reference>
<dbReference type="AlphaFoldDB" id="A0A644ZAG1"/>
<gene>
    <name evidence="2" type="ORF">SDC9_81464</name>
</gene>
<proteinExistence type="predicted"/>
<dbReference type="InterPro" id="IPR000836">
    <property type="entry name" value="PRTase_dom"/>
</dbReference>
<dbReference type="EMBL" id="VSSQ01007108">
    <property type="protein sequence ID" value="MPM34874.1"/>
    <property type="molecule type" value="Genomic_DNA"/>
</dbReference>